<organism evidence="2 3">
    <name type="scientific">Sphingomonas lycopersici</name>
    <dbReference type="NCBI Taxonomy" id="2951807"/>
    <lineage>
        <taxon>Bacteria</taxon>
        <taxon>Pseudomonadati</taxon>
        <taxon>Pseudomonadota</taxon>
        <taxon>Alphaproteobacteria</taxon>
        <taxon>Sphingomonadales</taxon>
        <taxon>Sphingomonadaceae</taxon>
        <taxon>Sphingomonas</taxon>
    </lineage>
</organism>
<keyword evidence="1" id="KW-1133">Transmembrane helix</keyword>
<proteinExistence type="predicted"/>
<gene>
    <name evidence="2" type="ORF">NEE01_22590</name>
</gene>
<comment type="caution">
    <text evidence="2">The sequence shown here is derived from an EMBL/GenBank/DDBJ whole genome shotgun (WGS) entry which is preliminary data.</text>
</comment>
<dbReference type="Proteomes" id="UP001165565">
    <property type="component" value="Unassembled WGS sequence"/>
</dbReference>
<accession>A0AA42CSB2</accession>
<dbReference type="AlphaFoldDB" id="A0AA42CSB2"/>
<evidence type="ECO:0000313" key="3">
    <source>
        <dbReference type="Proteomes" id="UP001165565"/>
    </source>
</evidence>
<name>A0AA42CSB2_9SPHN</name>
<evidence type="ECO:0000256" key="1">
    <source>
        <dbReference type="SAM" id="Phobius"/>
    </source>
</evidence>
<keyword evidence="1" id="KW-0472">Membrane</keyword>
<feature type="transmembrane region" description="Helical" evidence="1">
    <location>
        <begin position="38"/>
        <end position="66"/>
    </location>
</feature>
<dbReference type="RefSeq" id="WP_179512700.1">
    <property type="nucleotide sequence ID" value="NZ_JANFAU010000016.1"/>
</dbReference>
<evidence type="ECO:0000313" key="2">
    <source>
        <dbReference type="EMBL" id="MCW6537575.1"/>
    </source>
</evidence>
<keyword evidence="3" id="KW-1185">Reference proteome</keyword>
<keyword evidence="1" id="KW-0812">Transmembrane</keyword>
<sequence>MAGPMVFVYALLVCFILSGASRNAKLRRPNPPIMQYTGYVLCGVTGGISLLLFGIAALSWFGFAALSVPSVTAI</sequence>
<dbReference type="EMBL" id="JANFAV010000025">
    <property type="protein sequence ID" value="MCW6537575.1"/>
    <property type="molecule type" value="Genomic_DNA"/>
</dbReference>
<protein>
    <submittedName>
        <fullName evidence="2">Uncharacterized protein</fullName>
    </submittedName>
</protein>
<reference evidence="2" key="1">
    <citation type="submission" date="2022-06" db="EMBL/GenBank/DDBJ databases">
        <title>Sphingomonas sp. nov. isolated from rhizosphere soil of tomato.</title>
        <authorList>
            <person name="Dong H."/>
            <person name="Gao R."/>
        </authorList>
    </citation>
    <scope>NUCLEOTIDE SEQUENCE</scope>
    <source>
        <strain evidence="2">MMSM24</strain>
    </source>
</reference>